<organism evidence="2 3">
    <name type="scientific">Luteolibacter ambystomatis</name>
    <dbReference type="NCBI Taxonomy" id="2824561"/>
    <lineage>
        <taxon>Bacteria</taxon>
        <taxon>Pseudomonadati</taxon>
        <taxon>Verrucomicrobiota</taxon>
        <taxon>Verrucomicrobiia</taxon>
        <taxon>Verrucomicrobiales</taxon>
        <taxon>Verrucomicrobiaceae</taxon>
        <taxon>Luteolibacter</taxon>
    </lineage>
</organism>
<evidence type="ECO:0000256" key="1">
    <source>
        <dbReference type="SAM" id="Phobius"/>
    </source>
</evidence>
<dbReference type="Proteomes" id="UP000676169">
    <property type="component" value="Chromosome"/>
</dbReference>
<dbReference type="AlphaFoldDB" id="A0A975G9Q9"/>
<proteinExistence type="predicted"/>
<gene>
    <name evidence="2" type="ORF">KBB96_00760</name>
</gene>
<keyword evidence="1" id="KW-0812">Transmembrane</keyword>
<dbReference type="KEGG" id="lamb:KBB96_00760"/>
<protein>
    <submittedName>
        <fullName evidence="2">Uncharacterized protein</fullName>
    </submittedName>
</protein>
<feature type="transmembrane region" description="Helical" evidence="1">
    <location>
        <begin position="12"/>
        <end position="29"/>
    </location>
</feature>
<evidence type="ECO:0000313" key="3">
    <source>
        <dbReference type="Proteomes" id="UP000676169"/>
    </source>
</evidence>
<dbReference type="RefSeq" id="WP_211631582.1">
    <property type="nucleotide sequence ID" value="NZ_CP073100.1"/>
</dbReference>
<feature type="transmembrane region" description="Helical" evidence="1">
    <location>
        <begin position="79"/>
        <end position="101"/>
    </location>
</feature>
<accession>A0A975G9Q9</accession>
<feature type="transmembrane region" description="Helical" evidence="1">
    <location>
        <begin position="49"/>
        <end position="67"/>
    </location>
</feature>
<keyword evidence="1" id="KW-0472">Membrane</keyword>
<keyword evidence="3" id="KW-1185">Reference proteome</keyword>
<reference evidence="2" key="1">
    <citation type="submission" date="2021-04" db="EMBL/GenBank/DDBJ databases">
        <title>Luteolibacter sp. 32A isolated from the skin of an Anderson's salamander (Ambystoma andersonii).</title>
        <authorList>
            <person name="Spergser J."/>
            <person name="Busse H.-J."/>
        </authorList>
    </citation>
    <scope>NUCLEOTIDE SEQUENCE</scope>
    <source>
        <strain evidence="2">32A</strain>
    </source>
</reference>
<evidence type="ECO:0000313" key="2">
    <source>
        <dbReference type="EMBL" id="QUE51443.1"/>
    </source>
</evidence>
<dbReference type="EMBL" id="CP073100">
    <property type="protein sequence ID" value="QUE51443.1"/>
    <property type="molecule type" value="Genomic_DNA"/>
</dbReference>
<keyword evidence="1" id="KW-1133">Transmembrane helix</keyword>
<sequence>MNPARPSTRIVLLQIFVIFAGIGLTAVMLKSAGYPDEPIIWNPNALFVRHWGLSLLVIPAAWAVVVARLERDTDFWNHYWTGLSGFVVLIVLAFLLLLIALKPQQYTLIVATPKSSETK</sequence>
<name>A0A975G9Q9_9BACT</name>